<organism evidence="2 3">
    <name type="scientific">Streptomyces hyaluromycini</name>
    <dbReference type="NCBI Taxonomy" id="1377993"/>
    <lineage>
        <taxon>Bacteria</taxon>
        <taxon>Bacillati</taxon>
        <taxon>Actinomycetota</taxon>
        <taxon>Actinomycetes</taxon>
        <taxon>Kitasatosporales</taxon>
        <taxon>Streptomycetaceae</taxon>
        <taxon>Streptomyces</taxon>
    </lineage>
</organism>
<protein>
    <submittedName>
        <fullName evidence="2">DUF397 domain-containing protein</fullName>
    </submittedName>
</protein>
<comment type="caution">
    <text evidence="2">The sequence shown here is derived from an EMBL/GenBank/DDBJ whole genome shotgun (WGS) entry which is preliminary data.</text>
</comment>
<feature type="domain" description="DUF397" evidence="1">
    <location>
        <begin position="4"/>
        <end position="55"/>
    </location>
</feature>
<name>A0ABV1WRQ0_9ACTN</name>
<dbReference type="Pfam" id="PF04149">
    <property type="entry name" value="DUF397"/>
    <property type="match status" value="1"/>
</dbReference>
<dbReference type="Proteomes" id="UP001474181">
    <property type="component" value="Unassembled WGS sequence"/>
</dbReference>
<sequence>MNPHWQKSSYCSEGASCIHIAATPTAVHLTESADPTGAILTTTRAAFATLLATLKGQPAPDGRDEPTAVYIRSETTVVTTDRRKWNAFVLGVQAGEFDHFMTEADRT</sequence>
<dbReference type="EMBL" id="JBEPEK010000043">
    <property type="protein sequence ID" value="MER7179527.1"/>
    <property type="molecule type" value="Genomic_DNA"/>
</dbReference>
<accession>A0ABV1WRQ0</accession>
<dbReference type="InterPro" id="IPR007278">
    <property type="entry name" value="DUF397"/>
</dbReference>
<evidence type="ECO:0000259" key="1">
    <source>
        <dbReference type="Pfam" id="PF04149"/>
    </source>
</evidence>
<keyword evidence="3" id="KW-1185">Reference proteome</keyword>
<proteinExistence type="predicted"/>
<evidence type="ECO:0000313" key="3">
    <source>
        <dbReference type="Proteomes" id="UP001474181"/>
    </source>
</evidence>
<evidence type="ECO:0000313" key="2">
    <source>
        <dbReference type="EMBL" id="MER7179527.1"/>
    </source>
</evidence>
<reference evidence="2 3" key="1">
    <citation type="submission" date="2024-06" db="EMBL/GenBank/DDBJ databases">
        <title>The Natural Products Discovery Center: Release of the First 8490 Sequenced Strains for Exploring Actinobacteria Biosynthetic Diversity.</title>
        <authorList>
            <person name="Kalkreuter E."/>
            <person name="Kautsar S.A."/>
            <person name="Yang D."/>
            <person name="Bader C.D."/>
            <person name="Teijaro C.N."/>
            <person name="Fluegel L."/>
            <person name="Davis C.M."/>
            <person name="Simpson J.R."/>
            <person name="Lauterbach L."/>
            <person name="Steele A.D."/>
            <person name="Gui C."/>
            <person name="Meng S."/>
            <person name="Li G."/>
            <person name="Viehrig K."/>
            <person name="Ye F."/>
            <person name="Su P."/>
            <person name="Kiefer A.F."/>
            <person name="Nichols A."/>
            <person name="Cepeda A.J."/>
            <person name="Yan W."/>
            <person name="Fan B."/>
            <person name="Jiang Y."/>
            <person name="Adhikari A."/>
            <person name="Zheng C.-J."/>
            <person name="Schuster L."/>
            <person name="Cowan T.M."/>
            <person name="Smanski M.J."/>
            <person name="Chevrette M.G."/>
            <person name="De Carvalho L.P.S."/>
            <person name="Shen B."/>
        </authorList>
    </citation>
    <scope>NUCLEOTIDE SEQUENCE [LARGE SCALE GENOMIC DNA]</scope>
    <source>
        <strain evidence="2 3">NPDC000234</strain>
    </source>
</reference>
<gene>
    <name evidence="2" type="ORF">ABT404_08590</name>
</gene>
<dbReference type="RefSeq" id="WP_350778822.1">
    <property type="nucleotide sequence ID" value="NZ_JBEPEK010000043.1"/>
</dbReference>